<dbReference type="STRING" id="1936003.STSP2_02153"/>
<name>A0A1U9NMB8_9BACT</name>
<evidence type="ECO:0000313" key="4">
    <source>
        <dbReference type="Proteomes" id="UP000189674"/>
    </source>
</evidence>
<dbReference type="OrthoDB" id="1090916at2"/>
<keyword evidence="4" id="KW-1185">Reference proteome</keyword>
<accession>A0A1U9NMB8</accession>
<protein>
    <submittedName>
        <fullName evidence="3">Stage II sporulation protein E</fullName>
    </submittedName>
</protein>
<dbReference type="GO" id="GO:0016791">
    <property type="term" value="F:phosphatase activity"/>
    <property type="evidence" value="ECO:0007669"/>
    <property type="project" value="TreeGrafter"/>
</dbReference>
<dbReference type="KEGG" id="alus:STSP2_02153"/>
<dbReference type="Pfam" id="PF07228">
    <property type="entry name" value="SpoIIE"/>
    <property type="match status" value="1"/>
</dbReference>
<dbReference type="InterPro" id="IPR052016">
    <property type="entry name" value="Bact_Sigma-Reg"/>
</dbReference>
<dbReference type="PANTHER" id="PTHR43156">
    <property type="entry name" value="STAGE II SPORULATION PROTEIN E-RELATED"/>
    <property type="match status" value="1"/>
</dbReference>
<dbReference type="Gene3D" id="3.60.40.10">
    <property type="entry name" value="PPM-type phosphatase domain"/>
    <property type="match status" value="1"/>
</dbReference>
<reference evidence="4" key="1">
    <citation type="submission" date="2017-02" db="EMBL/GenBank/DDBJ databases">
        <title>Comparative genomics and description of representatives of a novel lineage of planctomycetes thriving in anoxic sediments.</title>
        <authorList>
            <person name="Spring S."/>
            <person name="Bunk B."/>
            <person name="Sproer C."/>
        </authorList>
    </citation>
    <scope>NUCLEOTIDE SEQUENCE [LARGE SCALE GENOMIC DNA]</scope>
    <source>
        <strain evidence="4">ST-NAGAB-D1</strain>
    </source>
</reference>
<gene>
    <name evidence="3" type="ORF">STSP2_02153</name>
</gene>
<keyword evidence="1" id="KW-0378">Hydrolase</keyword>
<dbReference type="SMART" id="SM00331">
    <property type="entry name" value="PP2C_SIG"/>
    <property type="match status" value="1"/>
</dbReference>
<dbReference type="PANTHER" id="PTHR43156:SF2">
    <property type="entry name" value="STAGE II SPORULATION PROTEIN E"/>
    <property type="match status" value="1"/>
</dbReference>
<sequence length="395" mass="43415">MQTDKAFVEVDFGQHSKSGQQAAGDVFLSKKIPEEGRTICVLADGLGSGIKAHVLATLTATMAMKYISSDIDIRRASEIIMATLPICSERKIGYSTFTIVDIRSDGRVSVIEYDNPPFRLLRDGVLVDIDKKKLEVATANRGRCEVLYSSFTARQGDRTVFYTDGVTQSGMGRDATPFGWGNDAVGSYIVEQCGMERDISARQLSRSVVEKARRIDGGKAKDDISCAVVNFRRPRKSVVMTGPPLDERKDTEMARILREYGGRKIVCGGTTARIIARELGEEISVDLGCLDSSVPPASNIAGVDLVTEGTLTLSRMAEILEAGEDPDKLKSNAAVRLARYLLDSDIIEFVVGTKINEAHQDPNFPVELDIRRNLMKRIVGLLNTKYLKQANMRLI</sequence>
<proteinExistence type="predicted"/>
<dbReference type="AlphaFoldDB" id="A0A1U9NMB8"/>
<dbReference type="RefSeq" id="WP_146662412.1">
    <property type="nucleotide sequence ID" value="NZ_CP019791.1"/>
</dbReference>
<evidence type="ECO:0000313" key="3">
    <source>
        <dbReference type="EMBL" id="AQT68975.1"/>
    </source>
</evidence>
<evidence type="ECO:0000256" key="1">
    <source>
        <dbReference type="ARBA" id="ARBA00022801"/>
    </source>
</evidence>
<dbReference type="SUPFAM" id="SSF81606">
    <property type="entry name" value="PP2C-like"/>
    <property type="match status" value="1"/>
</dbReference>
<dbReference type="InterPro" id="IPR001932">
    <property type="entry name" value="PPM-type_phosphatase-like_dom"/>
</dbReference>
<dbReference type="Proteomes" id="UP000189674">
    <property type="component" value="Chromosome"/>
</dbReference>
<dbReference type="InterPro" id="IPR036457">
    <property type="entry name" value="PPM-type-like_dom_sf"/>
</dbReference>
<feature type="domain" description="PPM-type phosphatase" evidence="2">
    <location>
        <begin position="7"/>
        <end position="231"/>
    </location>
</feature>
<evidence type="ECO:0000259" key="2">
    <source>
        <dbReference type="SMART" id="SM00331"/>
    </source>
</evidence>
<dbReference type="EMBL" id="CP019791">
    <property type="protein sequence ID" value="AQT68975.1"/>
    <property type="molecule type" value="Genomic_DNA"/>
</dbReference>
<organism evidence="3 4">
    <name type="scientific">Anaerohalosphaera lusitana</name>
    <dbReference type="NCBI Taxonomy" id="1936003"/>
    <lineage>
        <taxon>Bacteria</taxon>
        <taxon>Pseudomonadati</taxon>
        <taxon>Planctomycetota</taxon>
        <taxon>Phycisphaerae</taxon>
        <taxon>Sedimentisphaerales</taxon>
        <taxon>Anaerohalosphaeraceae</taxon>
        <taxon>Anaerohalosphaera</taxon>
    </lineage>
</organism>